<evidence type="ECO:0000256" key="9">
    <source>
        <dbReference type="ARBA" id="ARBA00024334"/>
    </source>
</evidence>
<dbReference type="PROSITE" id="PS50011">
    <property type="entry name" value="PROTEIN_KINASE_DOM"/>
    <property type="match status" value="1"/>
</dbReference>
<dbReference type="SMART" id="SM00220">
    <property type="entry name" value="S_TKc"/>
    <property type="match status" value="1"/>
</dbReference>
<dbReference type="HOGENOM" id="CLU_000288_37_4_1"/>
<reference evidence="14 15" key="1">
    <citation type="journal article" date="2004" name="Science">
        <title>The genome of the diatom Thalassiosira pseudonana: ecology, evolution, and metabolism.</title>
        <authorList>
            <person name="Armbrust E.V."/>
            <person name="Berges J.A."/>
            <person name="Bowler C."/>
            <person name="Green B.R."/>
            <person name="Martinez D."/>
            <person name="Putnam N.H."/>
            <person name="Zhou S."/>
            <person name="Allen A.E."/>
            <person name="Apt K.E."/>
            <person name="Bechner M."/>
            <person name="Brzezinski M.A."/>
            <person name="Chaal B.K."/>
            <person name="Chiovitti A."/>
            <person name="Davis A.K."/>
            <person name="Demarest M.S."/>
            <person name="Detter J.C."/>
            <person name="Glavina T."/>
            <person name="Goodstein D."/>
            <person name="Hadi M.Z."/>
            <person name="Hellsten U."/>
            <person name="Hildebrand M."/>
            <person name="Jenkins B.D."/>
            <person name="Jurka J."/>
            <person name="Kapitonov V.V."/>
            <person name="Kroger N."/>
            <person name="Lau W.W."/>
            <person name="Lane T.W."/>
            <person name="Larimer F.W."/>
            <person name="Lippmeier J.C."/>
            <person name="Lucas S."/>
            <person name="Medina M."/>
            <person name="Montsant A."/>
            <person name="Obornik M."/>
            <person name="Parker M.S."/>
            <person name="Palenik B."/>
            <person name="Pazour G.J."/>
            <person name="Richardson P.M."/>
            <person name="Rynearson T.A."/>
            <person name="Saito M.A."/>
            <person name="Schwartz D.C."/>
            <person name="Thamatrakoln K."/>
            <person name="Valentin K."/>
            <person name="Vardi A."/>
            <person name="Wilkerson F.P."/>
            <person name="Rokhsar D.S."/>
        </authorList>
    </citation>
    <scope>NUCLEOTIDE SEQUENCE [LARGE SCALE GENOMIC DNA]</scope>
    <source>
        <strain evidence="14 15">CCMP1335</strain>
    </source>
</reference>
<gene>
    <name evidence="14" type="ORF">THAPSDRAFT_14030</name>
</gene>
<dbReference type="GO" id="GO:0005516">
    <property type="term" value="F:calmodulin binding"/>
    <property type="evidence" value="ECO:0000318"/>
    <property type="project" value="GO_Central"/>
</dbReference>
<keyword evidence="15" id="KW-1185">Reference proteome</keyword>
<dbReference type="InParanoid" id="B8BV66"/>
<evidence type="ECO:0000313" key="14">
    <source>
        <dbReference type="EMBL" id="EED94883.1"/>
    </source>
</evidence>
<dbReference type="PROSITE" id="PS00107">
    <property type="entry name" value="PROTEIN_KINASE_ATP"/>
    <property type="match status" value="1"/>
</dbReference>
<evidence type="ECO:0000256" key="11">
    <source>
        <dbReference type="RuleBase" id="RU000304"/>
    </source>
</evidence>
<evidence type="ECO:0000259" key="13">
    <source>
        <dbReference type="PROSITE" id="PS50222"/>
    </source>
</evidence>
<dbReference type="GO" id="GO:0005509">
    <property type="term" value="F:calcium ion binding"/>
    <property type="evidence" value="ECO:0007669"/>
    <property type="project" value="InterPro"/>
</dbReference>
<dbReference type="GO" id="GO:0035556">
    <property type="term" value="P:intracellular signal transduction"/>
    <property type="evidence" value="ECO:0000318"/>
    <property type="project" value="GO_Central"/>
</dbReference>
<dbReference type="STRING" id="35128.B8BV66"/>
<dbReference type="InterPro" id="IPR000719">
    <property type="entry name" value="Prot_kinase_dom"/>
</dbReference>
<evidence type="ECO:0000256" key="3">
    <source>
        <dbReference type="ARBA" id="ARBA00022679"/>
    </source>
</evidence>
<keyword evidence="4 10" id="KW-0547">Nucleotide-binding</keyword>
<dbReference type="Pfam" id="PF13202">
    <property type="entry name" value="EF-hand_5"/>
    <property type="match status" value="2"/>
</dbReference>
<keyword evidence="8" id="KW-0112">Calmodulin-binding</keyword>
<dbReference type="CDD" id="cd05117">
    <property type="entry name" value="STKc_CAMK"/>
    <property type="match status" value="1"/>
</dbReference>
<evidence type="ECO:0000256" key="10">
    <source>
        <dbReference type="PROSITE-ProRule" id="PRU10141"/>
    </source>
</evidence>
<dbReference type="Gene3D" id="3.30.200.20">
    <property type="entry name" value="Phosphorylase Kinase, domain 1"/>
    <property type="match status" value="1"/>
</dbReference>
<feature type="domain" description="Protein kinase" evidence="12">
    <location>
        <begin position="12"/>
        <end position="276"/>
    </location>
</feature>
<evidence type="ECO:0000256" key="6">
    <source>
        <dbReference type="ARBA" id="ARBA00022837"/>
    </source>
</evidence>
<dbReference type="Gene3D" id="1.10.238.10">
    <property type="entry name" value="EF-hand"/>
    <property type="match status" value="1"/>
</dbReference>
<proteinExistence type="inferred from homology"/>
<feature type="binding site" evidence="10">
    <location>
        <position position="41"/>
    </location>
    <ligand>
        <name>ATP</name>
        <dbReference type="ChEBI" id="CHEBI:30616"/>
    </ligand>
</feature>
<dbReference type="InterPro" id="IPR002048">
    <property type="entry name" value="EF_hand_dom"/>
</dbReference>
<protein>
    <recommendedName>
        <fullName evidence="16">Calmodulin</fullName>
    </recommendedName>
</protein>
<reference evidence="14 15" key="2">
    <citation type="journal article" date="2008" name="Nature">
        <title>The Phaeodactylum genome reveals the evolutionary history of diatom genomes.</title>
        <authorList>
            <person name="Bowler C."/>
            <person name="Allen A.E."/>
            <person name="Badger J.H."/>
            <person name="Grimwood J."/>
            <person name="Jabbari K."/>
            <person name="Kuo A."/>
            <person name="Maheswari U."/>
            <person name="Martens C."/>
            <person name="Maumus F."/>
            <person name="Otillar R.P."/>
            <person name="Rayko E."/>
            <person name="Salamov A."/>
            <person name="Vandepoele K."/>
            <person name="Beszteri B."/>
            <person name="Gruber A."/>
            <person name="Heijde M."/>
            <person name="Katinka M."/>
            <person name="Mock T."/>
            <person name="Valentin K."/>
            <person name="Verret F."/>
            <person name="Berges J.A."/>
            <person name="Brownlee C."/>
            <person name="Cadoret J.P."/>
            <person name="Chiovitti A."/>
            <person name="Choi C.J."/>
            <person name="Coesel S."/>
            <person name="De Martino A."/>
            <person name="Detter J.C."/>
            <person name="Durkin C."/>
            <person name="Falciatore A."/>
            <person name="Fournet J."/>
            <person name="Haruta M."/>
            <person name="Huysman M.J."/>
            <person name="Jenkins B.D."/>
            <person name="Jiroutova K."/>
            <person name="Jorgensen R.E."/>
            <person name="Joubert Y."/>
            <person name="Kaplan A."/>
            <person name="Kroger N."/>
            <person name="Kroth P.G."/>
            <person name="La Roche J."/>
            <person name="Lindquist E."/>
            <person name="Lommer M."/>
            <person name="Martin-Jezequel V."/>
            <person name="Lopez P.J."/>
            <person name="Lucas S."/>
            <person name="Mangogna M."/>
            <person name="McGinnis K."/>
            <person name="Medlin L.K."/>
            <person name="Montsant A."/>
            <person name="Oudot-Le Secq M.P."/>
            <person name="Napoli C."/>
            <person name="Obornik M."/>
            <person name="Parker M.S."/>
            <person name="Petit J.L."/>
            <person name="Porcel B.M."/>
            <person name="Poulsen N."/>
            <person name="Robison M."/>
            <person name="Rychlewski L."/>
            <person name="Rynearson T.A."/>
            <person name="Schmutz J."/>
            <person name="Shapiro H."/>
            <person name="Siaut M."/>
            <person name="Stanley M."/>
            <person name="Sussman M.R."/>
            <person name="Taylor A.R."/>
            <person name="Vardi A."/>
            <person name="von Dassow P."/>
            <person name="Vyverman W."/>
            <person name="Willis A."/>
            <person name="Wyrwicz L.S."/>
            <person name="Rokhsar D.S."/>
            <person name="Weissenbach J."/>
            <person name="Armbrust E.V."/>
            <person name="Green B.R."/>
            <person name="Van de Peer Y."/>
            <person name="Grigoriev I.V."/>
        </authorList>
    </citation>
    <scope>NUCLEOTIDE SEQUENCE [LARGE SCALE GENOMIC DNA]</scope>
    <source>
        <strain evidence="14 15">CCMP1335</strain>
    </source>
</reference>
<accession>B8BV66</accession>
<dbReference type="GO" id="GO:0005524">
    <property type="term" value="F:ATP binding"/>
    <property type="evidence" value="ECO:0007669"/>
    <property type="project" value="UniProtKB-UniRule"/>
</dbReference>
<dbReference type="GO" id="GO:0005737">
    <property type="term" value="C:cytoplasm"/>
    <property type="evidence" value="ECO:0000318"/>
    <property type="project" value="GO_Central"/>
</dbReference>
<dbReference type="OMA" id="AHPWIQN"/>
<dbReference type="SUPFAM" id="SSF47473">
    <property type="entry name" value="EF-hand"/>
    <property type="match status" value="1"/>
</dbReference>
<comment type="cofactor">
    <cofactor evidence="1">
        <name>Mg(2+)</name>
        <dbReference type="ChEBI" id="CHEBI:18420"/>
    </cofactor>
</comment>
<evidence type="ECO:0000256" key="8">
    <source>
        <dbReference type="ARBA" id="ARBA00022860"/>
    </source>
</evidence>
<feature type="domain" description="EF-hand" evidence="13">
    <location>
        <begin position="324"/>
        <end position="359"/>
    </location>
</feature>
<dbReference type="InterPro" id="IPR011992">
    <property type="entry name" value="EF-hand-dom_pair"/>
</dbReference>
<keyword evidence="2 11" id="KW-0723">Serine/threonine-protein kinase</keyword>
<name>B8BV66_THAPS</name>
<comment type="similarity">
    <text evidence="9">Belongs to the protein kinase superfamily. Ser/Thr protein kinase family. CDPK subfamily.</text>
</comment>
<evidence type="ECO:0008006" key="16">
    <source>
        <dbReference type="Google" id="ProtNLM"/>
    </source>
</evidence>
<feature type="domain" description="EF-hand" evidence="13">
    <location>
        <begin position="401"/>
        <end position="436"/>
    </location>
</feature>
<dbReference type="PANTHER" id="PTHR24349">
    <property type="entry name" value="SERINE/THREONINE-PROTEIN KINASE"/>
    <property type="match status" value="1"/>
</dbReference>
<dbReference type="InterPro" id="IPR050205">
    <property type="entry name" value="CDPK_Ser/Thr_kinases"/>
</dbReference>
<dbReference type="eggNOG" id="KOG0032">
    <property type="taxonomic scope" value="Eukaryota"/>
</dbReference>
<keyword evidence="7 10" id="KW-0067">ATP-binding</keyword>
<keyword evidence="5" id="KW-0418">Kinase</keyword>
<evidence type="ECO:0000259" key="12">
    <source>
        <dbReference type="PROSITE" id="PS50011"/>
    </source>
</evidence>
<dbReference type="FunFam" id="1.10.510.10:FF:000610">
    <property type="entry name" value="Calcium and calcium/calmodulin-dependent serine/threonine-protein kinase"/>
    <property type="match status" value="1"/>
</dbReference>
<evidence type="ECO:0000256" key="5">
    <source>
        <dbReference type="ARBA" id="ARBA00022777"/>
    </source>
</evidence>
<dbReference type="PROSITE" id="PS00108">
    <property type="entry name" value="PROTEIN_KINASE_ST"/>
    <property type="match status" value="1"/>
</dbReference>
<sequence>LGVPIEEVYDGVHDGEVLGEGITGKVRLITHKDTKIQRALKRLDLSLVTNEQDLNSLLDEVKIMCALDHPNIVCLEEVYEGDTELYLTQELCGGGDLFDRLEQKVDYSYTEAECARLVMRIISSVSYLHSKNIIHRDLKLENFLFQDNTDHSELKMIDFGLSKHFHTGEVQHESVGTPYTVAPEVISGKGYDEKADVWSIGVITYLLLSGETPFGGACEGEDLMQVRQNILSGKVSFDEPIWSSVSDLAKDFINGLLCLDPKERPSTDEARQHPWILLMKRNSSLGEEESKLDSNVVTELKKYKEYSHTMKFLCEVISFTLQPDQISGLREEFEKLDENGNGEISLEGFKYALLARPDDEFPMAEWEIEEIFNGLKTRNSSAEVTIRWHEFIAACLSQCHIDDRNVRLAFDRLDTDHKGYVTLDDLKTSMDFYGSDK</sequence>
<dbReference type="Proteomes" id="UP000001449">
    <property type="component" value="Chromosome 2"/>
</dbReference>
<dbReference type="FunFam" id="1.10.238.10:FF:000788">
    <property type="entry name" value="Predicted protein"/>
    <property type="match status" value="1"/>
</dbReference>
<dbReference type="GO" id="GO:0009931">
    <property type="term" value="F:calcium-dependent protein serine/threonine kinase activity"/>
    <property type="evidence" value="ECO:0000318"/>
    <property type="project" value="GO_Central"/>
</dbReference>
<keyword evidence="6" id="KW-0106">Calcium</keyword>
<dbReference type="Pfam" id="PF00069">
    <property type="entry name" value="Pkinase"/>
    <property type="match status" value="1"/>
</dbReference>
<dbReference type="GO" id="GO:0005634">
    <property type="term" value="C:nucleus"/>
    <property type="evidence" value="ECO:0000318"/>
    <property type="project" value="GO_Central"/>
</dbReference>
<organism evidence="14 15">
    <name type="scientific">Thalassiosira pseudonana</name>
    <name type="common">Marine diatom</name>
    <name type="synonym">Cyclotella nana</name>
    <dbReference type="NCBI Taxonomy" id="35128"/>
    <lineage>
        <taxon>Eukaryota</taxon>
        <taxon>Sar</taxon>
        <taxon>Stramenopiles</taxon>
        <taxon>Ochrophyta</taxon>
        <taxon>Bacillariophyta</taxon>
        <taxon>Coscinodiscophyceae</taxon>
        <taxon>Thalassiosirophycidae</taxon>
        <taxon>Thalassiosirales</taxon>
        <taxon>Thalassiosiraceae</taxon>
        <taxon>Thalassiosira</taxon>
    </lineage>
</organism>
<keyword evidence="3" id="KW-0808">Transferase</keyword>
<feature type="non-terminal residue" evidence="14">
    <location>
        <position position="437"/>
    </location>
</feature>
<dbReference type="PROSITE" id="PS50222">
    <property type="entry name" value="EF_HAND_2"/>
    <property type="match status" value="2"/>
</dbReference>
<dbReference type="SUPFAM" id="SSF56112">
    <property type="entry name" value="Protein kinase-like (PK-like)"/>
    <property type="match status" value="1"/>
</dbReference>
<dbReference type="InterPro" id="IPR017441">
    <property type="entry name" value="Protein_kinase_ATP_BS"/>
</dbReference>
<dbReference type="AlphaFoldDB" id="B8BV66"/>
<dbReference type="GeneID" id="7446698"/>
<evidence type="ECO:0000256" key="4">
    <source>
        <dbReference type="ARBA" id="ARBA00022741"/>
    </source>
</evidence>
<evidence type="ECO:0000313" key="15">
    <source>
        <dbReference type="Proteomes" id="UP000001449"/>
    </source>
</evidence>
<dbReference type="InterPro" id="IPR011009">
    <property type="entry name" value="Kinase-like_dom_sf"/>
</dbReference>
<dbReference type="RefSeq" id="XP_002287440.1">
    <property type="nucleotide sequence ID" value="XM_002287404.1"/>
</dbReference>
<feature type="non-terminal residue" evidence="14">
    <location>
        <position position="1"/>
    </location>
</feature>
<evidence type="ECO:0000256" key="1">
    <source>
        <dbReference type="ARBA" id="ARBA00001946"/>
    </source>
</evidence>
<dbReference type="KEGG" id="tps:THAPSDRAFT_14030"/>
<dbReference type="EMBL" id="CM000639">
    <property type="protein sequence ID" value="EED94883.1"/>
    <property type="molecule type" value="Genomic_DNA"/>
</dbReference>
<dbReference type="InterPro" id="IPR008271">
    <property type="entry name" value="Ser/Thr_kinase_AS"/>
</dbReference>
<dbReference type="PaxDb" id="35128-Thaps14030"/>
<evidence type="ECO:0000256" key="7">
    <source>
        <dbReference type="ARBA" id="ARBA00022840"/>
    </source>
</evidence>
<evidence type="ECO:0000256" key="2">
    <source>
        <dbReference type="ARBA" id="ARBA00022527"/>
    </source>
</evidence>
<dbReference type="Gene3D" id="1.10.510.10">
    <property type="entry name" value="Transferase(Phosphotransferase) domain 1"/>
    <property type="match status" value="1"/>
</dbReference>
<dbReference type="GO" id="GO:0004683">
    <property type="term" value="F:calcium/calmodulin-dependent protein kinase activity"/>
    <property type="evidence" value="ECO:0000318"/>
    <property type="project" value="GO_Central"/>
</dbReference>